<organism evidence="1 2">
    <name type="scientific">Phocaeicola vulgatus</name>
    <name type="common">Bacteroides vulgatus</name>
    <dbReference type="NCBI Taxonomy" id="821"/>
    <lineage>
        <taxon>Bacteria</taxon>
        <taxon>Pseudomonadati</taxon>
        <taxon>Bacteroidota</taxon>
        <taxon>Bacteroidia</taxon>
        <taxon>Bacteroidales</taxon>
        <taxon>Bacteroidaceae</taxon>
        <taxon>Phocaeicola</taxon>
    </lineage>
</organism>
<reference evidence="1 2" key="1">
    <citation type="journal article" date="2019" name="Nat. Med.">
        <title>A library of human gut bacterial isolates paired with longitudinal multiomics data enables mechanistic microbiome research.</title>
        <authorList>
            <person name="Poyet M."/>
            <person name="Groussin M."/>
            <person name="Gibbons S.M."/>
            <person name="Avila-Pacheco J."/>
            <person name="Jiang X."/>
            <person name="Kearney S.M."/>
            <person name="Perrotta A.R."/>
            <person name="Berdy B."/>
            <person name="Zhao S."/>
            <person name="Lieberman T.D."/>
            <person name="Swanson P.K."/>
            <person name="Smith M."/>
            <person name="Roesemann S."/>
            <person name="Alexander J.E."/>
            <person name="Rich S.A."/>
            <person name="Livny J."/>
            <person name="Vlamakis H."/>
            <person name="Clish C."/>
            <person name="Bullock K."/>
            <person name="Deik A."/>
            <person name="Scott J."/>
            <person name="Pierce K.A."/>
            <person name="Xavier R.J."/>
            <person name="Alm E.J."/>
        </authorList>
    </citation>
    <scope>NUCLEOTIDE SEQUENCE [LARGE SCALE GENOMIC DNA]</scope>
    <source>
        <strain evidence="1 2">BIOML-A141</strain>
    </source>
</reference>
<sequence>MATTITFTKMQGAGNDYIYVNTLKHLIADPVRTSIRWSSSHGDRFRRAGIDWEISQSGFQYAHIQCRWF</sequence>
<proteinExistence type="predicted"/>
<accession>A0A6G0GL39</accession>
<evidence type="ECO:0008006" key="3">
    <source>
        <dbReference type="Google" id="ProtNLM"/>
    </source>
</evidence>
<name>A0A6G0GL39_PHOVU</name>
<comment type="caution">
    <text evidence="1">The sequence shown here is derived from an EMBL/GenBank/DDBJ whole genome shotgun (WGS) entry which is preliminary data.</text>
</comment>
<dbReference type="EMBL" id="WDBZ01000034">
    <property type="protein sequence ID" value="KAB6450290.1"/>
    <property type="molecule type" value="Genomic_DNA"/>
</dbReference>
<evidence type="ECO:0000313" key="1">
    <source>
        <dbReference type="EMBL" id="KAB6450290.1"/>
    </source>
</evidence>
<protein>
    <recommendedName>
        <fullName evidence="3">Diaminopimelate epimerase</fullName>
    </recommendedName>
</protein>
<dbReference type="Gene3D" id="3.10.310.10">
    <property type="entry name" value="Diaminopimelate Epimerase, Chain A, domain 1"/>
    <property type="match status" value="1"/>
</dbReference>
<dbReference type="AlphaFoldDB" id="A0A6G0GL39"/>
<gene>
    <name evidence="1" type="ORF">GAZ09_15785</name>
</gene>
<evidence type="ECO:0000313" key="2">
    <source>
        <dbReference type="Proteomes" id="UP000483142"/>
    </source>
</evidence>
<dbReference type="Proteomes" id="UP000483142">
    <property type="component" value="Unassembled WGS sequence"/>
</dbReference>